<name>A0A2H0UEL7_9BACT</name>
<dbReference type="Gene3D" id="3.30.2310.20">
    <property type="entry name" value="RelE-like"/>
    <property type="match status" value="1"/>
</dbReference>
<dbReference type="EMBL" id="PFBK01000002">
    <property type="protein sequence ID" value="PIR84225.1"/>
    <property type="molecule type" value="Genomic_DNA"/>
</dbReference>
<accession>A0A2H0UEL7</accession>
<protein>
    <submittedName>
        <fullName evidence="1">Addiction module toxin RelE</fullName>
    </submittedName>
</protein>
<evidence type="ECO:0000313" key="1">
    <source>
        <dbReference type="EMBL" id="PIR84225.1"/>
    </source>
</evidence>
<comment type="caution">
    <text evidence="1">The sequence shown here is derived from an EMBL/GenBank/DDBJ whole genome shotgun (WGS) entry which is preliminary data.</text>
</comment>
<dbReference type="AlphaFoldDB" id="A0A2H0UEL7"/>
<reference evidence="2" key="1">
    <citation type="submission" date="2017-09" db="EMBL/GenBank/DDBJ databases">
        <title>Depth-based differentiation of microbial function through sediment-hosted aquifers and enrichment of novel symbionts in the deep terrestrial subsurface.</title>
        <authorList>
            <person name="Probst A.J."/>
            <person name="Ladd B."/>
            <person name="Jarett J.K."/>
            <person name="Geller-Mcgrath D.E."/>
            <person name="Sieber C.M.K."/>
            <person name="Emerson J.B."/>
            <person name="Anantharaman K."/>
            <person name="Thomas B.C."/>
            <person name="Malmstrom R."/>
            <person name="Stieglmeier M."/>
            <person name="Klingl A."/>
            <person name="Woyke T."/>
            <person name="Ryan C.M."/>
            <person name="Banfield J.F."/>
        </authorList>
    </citation>
    <scope>NUCLEOTIDE SEQUENCE [LARGE SCALE GENOMIC DNA]</scope>
</reference>
<dbReference type="SUPFAM" id="SSF143011">
    <property type="entry name" value="RelE-like"/>
    <property type="match status" value="1"/>
</dbReference>
<dbReference type="Proteomes" id="UP000231192">
    <property type="component" value="Unassembled WGS sequence"/>
</dbReference>
<organism evidence="1 2">
    <name type="scientific">Candidatus Kaiserbacteria bacterium CG10_big_fil_rev_8_21_14_0_10_51_14</name>
    <dbReference type="NCBI Taxonomy" id="1974610"/>
    <lineage>
        <taxon>Bacteria</taxon>
        <taxon>Candidatus Kaiseribacteriota</taxon>
    </lineage>
</organism>
<proteinExistence type="predicted"/>
<sequence>MLVLNLDTRARRFVKKLPPKQFGQVDRKLAGLLAFPFPHDSKHLKGLDWYRVDVGEYRIIYNVRGNVLDVPLIGKRNDDEVYKKLKRMG</sequence>
<dbReference type="InterPro" id="IPR035093">
    <property type="entry name" value="RelE/ParE_toxin_dom_sf"/>
</dbReference>
<evidence type="ECO:0000313" key="2">
    <source>
        <dbReference type="Proteomes" id="UP000231192"/>
    </source>
</evidence>
<gene>
    <name evidence="1" type="ORF">COU18_00540</name>
</gene>